<dbReference type="AlphaFoldDB" id="A0AAV7E7W1"/>
<dbReference type="Gene3D" id="3.30.420.610">
    <property type="entry name" value="LOTUS domain-like"/>
    <property type="match status" value="2"/>
</dbReference>
<dbReference type="InterPro" id="IPR025605">
    <property type="entry name" value="OST-HTH/LOTUS_dom"/>
</dbReference>
<dbReference type="Proteomes" id="UP000825729">
    <property type="component" value="Unassembled WGS sequence"/>
</dbReference>
<name>A0AAV7E7W1_ARIFI</name>
<dbReference type="PANTHER" id="PTHR14379:SF6">
    <property type="entry name" value="EMB|CAB71880.1"/>
    <property type="match status" value="1"/>
</dbReference>
<comment type="caution">
    <text evidence="2">The sequence shown here is derived from an EMBL/GenBank/DDBJ whole genome shotgun (WGS) entry which is preliminary data.</text>
</comment>
<dbReference type="Pfam" id="PF01936">
    <property type="entry name" value="NYN"/>
    <property type="match status" value="1"/>
</dbReference>
<proteinExistence type="predicted"/>
<dbReference type="EMBL" id="JAINDJ010000006">
    <property type="protein sequence ID" value="KAG9444279.1"/>
    <property type="molecule type" value="Genomic_DNA"/>
</dbReference>
<dbReference type="CDD" id="cd08824">
    <property type="entry name" value="LOTUS"/>
    <property type="match status" value="1"/>
</dbReference>
<reference evidence="2 3" key="1">
    <citation type="submission" date="2021-07" db="EMBL/GenBank/DDBJ databases">
        <title>The Aristolochia fimbriata genome: insights into angiosperm evolution, floral development and chemical biosynthesis.</title>
        <authorList>
            <person name="Jiao Y."/>
        </authorList>
    </citation>
    <scope>NUCLEOTIDE SEQUENCE [LARGE SCALE GENOMIC DNA]</scope>
    <source>
        <strain evidence="2">IBCAS-2021</strain>
        <tissue evidence="2">Leaf</tissue>
    </source>
</reference>
<dbReference type="GO" id="GO:0010468">
    <property type="term" value="P:regulation of gene expression"/>
    <property type="evidence" value="ECO:0007669"/>
    <property type="project" value="InterPro"/>
</dbReference>
<dbReference type="PANTHER" id="PTHR14379">
    <property type="entry name" value="LIMKAIN B LKAP"/>
    <property type="match status" value="1"/>
</dbReference>
<protein>
    <recommendedName>
        <fullName evidence="1">HTH OST-type domain-containing protein</fullName>
    </recommendedName>
</protein>
<dbReference type="GO" id="GO:0005777">
    <property type="term" value="C:peroxisome"/>
    <property type="evidence" value="ECO:0007669"/>
    <property type="project" value="InterPro"/>
</dbReference>
<dbReference type="GO" id="GO:0004540">
    <property type="term" value="F:RNA nuclease activity"/>
    <property type="evidence" value="ECO:0007669"/>
    <property type="project" value="InterPro"/>
</dbReference>
<dbReference type="InterPro" id="IPR021139">
    <property type="entry name" value="NYN"/>
</dbReference>
<dbReference type="InterPro" id="IPR041966">
    <property type="entry name" value="LOTUS-like"/>
</dbReference>
<accession>A0AAV7E7W1</accession>
<evidence type="ECO:0000313" key="2">
    <source>
        <dbReference type="EMBL" id="KAG9444279.1"/>
    </source>
</evidence>
<feature type="domain" description="HTH OST-type" evidence="1">
    <location>
        <begin position="264"/>
        <end position="337"/>
    </location>
</feature>
<gene>
    <name evidence="2" type="ORF">H6P81_015619</name>
</gene>
<evidence type="ECO:0000313" key="3">
    <source>
        <dbReference type="Proteomes" id="UP000825729"/>
    </source>
</evidence>
<dbReference type="Gene3D" id="3.40.50.1010">
    <property type="entry name" value="5'-nuclease"/>
    <property type="match status" value="1"/>
</dbReference>
<feature type="domain" description="HTH OST-type" evidence="1">
    <location>
        <begin position="746"/>
        <end position="829"/>
    </location>
</feature>
<dbReference type="Pfam" id="PF12872">
    <property type="entry name" value="OST-HTH"/>
    <property type="match status" value="3"/>
</dbReference>
<sequence>MAKAACSRGLLRIASGSSSGLPFSHLLLLRSYATDDAHRKKGSIASPSSPHFSSGRDHHDESRAVKVSVWWDFQNCSIPDGVDAFRVAQRITSALRLNGIKGSISITAHGDVTVLTRANQESLSATGISFKHIPNNGKNSADRSLLLDLVYWVFQNPPPAHLFLISGDRDFANILHRLRMSNYNILLASTDAASGVLCSAASIMWHWNELVRGDILTGKHFNHPPDGPHASWYGHYRGPLEDPFANLEPEESSDLSMEPNIRPIPKALVNRIRQILDAYPEGLSLCDLRLELRRNNVAMDSDFFGYKKFSRFLLAFPTILKLERSPDDSILLVRRIHSNPIVYGAHSQYEVDSSLKPYQDVNISNKQYELYSLQEGGKPLSSEDTKAAQPVEPYPKLLMKGESIDLLQDQPECIETNKPSHLASEQKGLEGQALGQGAVGTPVHGKDTTFERVKKFLFGPGNGCYSENIHRVQENTEIEKSDQLRGSHSTKSKTESYLDKTMILHSSLTERLVRWFMFGKTEDANADQVTGDRNKDELEKLEKDTDTFNLGLENPLLFSNNHFWDELESFLQTAKAFALVSRSRTRAQLELELQREGPHILKTLDPQNLSHLVDVIISEKKWVQEHLSLYYPFKVTMPIKSLSSSSNAKGSNGLSSIFSKRSSNASVGENVMPKQPHNLVELKLWLKKFQNSTIIEVEDFKRLFQQEFNKNLDSSFYGFPSVETLFYACILGEGKKKSDYRSKQQILSDCQTLLEDILESYPQGFNMSSFKRVFHGRYNYRLHYQKLGFPKLVSLLQSMPGVIVENNTIYPAVDIPKEHNTEVLASVQGNRSMTSSNLYAVAGSSSKGIILDQPVDTESSWQEVHSATDIGHPEAHAHSEDEGIQDEDELVEYNEESMFSEEKVSDLEVDVPILENSGKKNNACQKGGSLLEILDSMQSGENGKENENKSHYESLDGLVDCSSSNLKPTTSCSVETENYVNPISHRQKVKPGKNYSFVLNSSSDDKEKLIESILGSLKKAGDSKVQT</sequence>
<evidence type="ECO:0000259" key="1">
    <source>
        <dbReference type="PROSITE" id="PS51644"/>
    </source>
</evidence>
<keyword evidence="3" id="KW-1185">Reference proteome</keyword>
<dbReference type="CDD" id="cd10910">
    <property type="entry name" value="PIN_limkain_b1_N_like"/>
    <property type="match status" value="1"/>
</dbReference>
<dbReference type="InterPro" id="IPR024768">
    <property type="entry name" value="Marf1"/>
</dbReference>
<organism evidence="2 3">
    <name type="scientific">Aristolochia fimbriata</name>
    <name type="common">White veined hardy Dutchman's pipe vine</name>
    <dbReference type="NCBI Taxonomy" id="158543"/>
    <lineage>
        <taxon>Eukaryota</taxon>
        <taxon>Viridiplantae</taxon>
        <taxon>Streptophyta</taxon>
        <taxon>Embryophyta</taxon>
        <taxon>Tracheophyta</taxon>
        <taxon>Spermatophyta</taxon>
        <taxon>Magnoliopsida</taxon>
        <taxon>Magnoliidae</taxon>
        <taxon>Piperales</taxon>
        <taxon>Aristolochiaceae</taxon>
        <taxon>Aristolochia</taxon>
    </lineage>
</organism>
<dbReference type="PROSITE" id="PS51644">
    <property type="entry name" value="HTH_OST"/>
    <property type="match status" value="2"/>
</dbReference>